<sequence>MSEFSDIRLFTLVARHRSLAAAARELGVTPPAVSKRLAHLEKRLGVRLTHRTTRRLTLTPEGERYLAEGSRLLGELQELEQVLIRGHAEPAGLLRVNASYGFGRARVAPAISAFVARYPAIRVQLQLTDQPLNLREHGYDIGIRFGDPPSTRINARLLLRNHRLLCASPAYVAQNGKPNVPHDLVRHACLIVRENDAAYGAWHFRRGKSTETVKVDNVLSSNDGNAVLRWTLDGHGIAIRSAWEIAPYLARGELIPLLGDWKLPNADIYATYLERSEVSSAKVRAFLDFIAEYLTTSCNAIKRQQ</sequence>
<dbReference type="SUPFAM" id="SSF53850">
    <property type="entry name" value="Periplasmic binding protein-like II"/>
    <property type="match status" value="1"/>
</dbReference>
<feature type="domain" description="HTH lysR-type" evidence="5">
    <location>
        <begin position="1"/>
        <end position="59"/>
    </location>
</feature>
<dbReference type="InterPro" id="IPR036388">
    <property type="entry name" value="WH-like_DNA-bd_sf"/>
</dbReference>
<reference evidence="6 7" key="1">
    <citation type="submission" date="2017-05" db="EMBL/GenBank/DDBJ databases">
        <title>Complete and WGS of Bordetella genogroups.</title>
        <authorList>
            <person name="Spilker T."/>
            <person name="LiPuma J."/>
        </authorList>
    </citation>
    <scope>NUCLEOTIDE SEQUENCE [LARGE SCALE GENOMIC DNA]</scope>
    <source>
        <strain evidence="6 7">AU17164</strain>
    </source>
</reference>
<evidence type="ECO:0000256" key="4">
    <source>
        <dbReference type="ARBA" id="ARBA00023163"/>
    </source>
</evidence>
<organism evidence="6 7">
    <name type="scientific">Bordetella genomosp. 9</name>
    <dbReference type="NCBI Taxonomy" id="1416803"/>
    <lineage>
        <taxon>Bacteria</taxon>
        <taxon>Pseudomonadati</taxon>
        <taxon>Pseudomonadota</taxon>
        <taxon>Betaproteobacteria</taxon>
        <taxon>Burkholderiales</taxon>
        <taxon>Alcaligenaceae</taxon>
        <taxon>Bordetella</taxon>
    </lineage>
</organism>
<dbReference type="PRINTS" id="PR00039">
    <property type="entry name" value="HTHLYSR"/>
</dbReference>
<proteinExistence type="inferred from homology"/>
<dbReference type="GO" id="GO:0006351">
    <property type="term" value="P:DNA-templated transcription"/>
    <property type="evidence" value="ECO:0007669"/>
    <property type="project" value="TreeGrafter"/>
</dbReference>
<evidence type="ECO:0000256" key="2">
    <source>
        <dbReference type="ARBA" id="ARBA00023015"/>
    </source>
</evidence>
<dbReference type="InterPro" id="IPR036390">
    <property type="entry name" value="WH_DNA-bd_sf"/>
</dbReference>
<dbReference type="GO" id="GO:0003700">
    <property type="term" value="F:DNA-binding transcription factor activity"/>
    <property type="evidence" value="ECO:0007669"/>
    <property type="project" value="InterPro"/>
</dbReference>
<accession>A0A1W6YVP2</accession>
<dbReference type="InterPro" id="IPR000847">
    <property type="entry name" value="LysR_HTH_N"/>
</dbReference>
<dbReference type="CDD" id="cd08479">
    <property type="entry name" value="PBP2_CrgA_like_9"/>
    <property type="match status" value="1"/>
</dbReference>
<dbReference type="FunFam" id="3.40.190.290:FF:000001">
    <property type="entry name" value="Transcriptional regulator, LysR family"/>
    <property type="match status" value="1"/>
</dbReference>
<dbReference type="Pfam" id="PF00126">
    <property type="entry name" value="HTH_1"/>
    <property type="match status" value="1"/>
</dbReference>
<dbReference type="PROSITE" id="PS50931">
    <property type="entry name" value="HTH_LYSR"/>
    <property type="match status" value="1"/>
</dbReference>
<gene>
    <name evidence="6" type="ORF">CAL13_01585</name>
</gene>
<dbReference type="Pfam" id="PF03466">
    <property type="entry name" value="LysR_substrate"/>
    <property type="match status" value="1"/>
</dbReference>
<evidence type="ECO:0000313" key="6">
    <source>
        <dbReference type="EMBL" id="ARP85054.1"/>
    </source>
</evidence>
<evidence type="ECO:0000256" key="3">
    <source>
        <dbReference type="ARBA" id="ARBA00023125"/>
    </source>
</evidence>
<dbReference type="Proteomes" id="UP000194139">
    <property type="component" value="Chromosome"/>
</dbReference>
<dbReference type="RefSeq" id="WP_086071295.1">
    <property type="nucleotide sequence ID" value="NZ_CP021109.1"/>
</dbReference>
<dbReference type="SUPFAM" id="SSF46785">
    <property type="entry name" value="Winged helix' DNA-binding domain"/>
    <property type="match status" value="1"/>
</dbReference>
<dbReference type="EMBL" id="CP021109">
    <property type="protein sequence ID" value="ARP85054.1"/>
    <property type="molecule type" value="Genomic_DNA"/>
</dbReference>
<keyword evidence="2" id="KW-0805">Transcription regulation</keyword>
<dbReference type="PANTHER" id="PTHR30537:SF5">
    <property type="entry name" value="HTH-TYPE TRANSCRIPTIONAL ACTIVATOR TTDR-RELATED"/>
    <property type="match status" value="1"/>
</dbReference>
<dbReference type="Gene3D" id="1.10.10.10">
    <property type="entry name" value="Winged helix-like DNA-binding domain superfamily/Winged helix DNA-binding domain"/>
    <property type="match status" value="1"/>
</dbReference>
<dbReference type="GO" id="GO:0043565">
    <property type="term" value="F:sequence-specific DNA binding"/>
    <property type="evidence" value="ECO:0007669"/>
    <property type="project" value="TreeGrafter"/>
</dbReference>
<dbReference type="Gene3D" id="3.40.190.290">
    <property type="match status" value="1"/>
</dbReference>
<dbReference type="FunFam" id="1.10.10.10:FF:000001">
    <property type="entry name" value="LysR family transcriptional regulator"/>
    <property type="match status" value="1"/>
</dbReference>
<keyword evidence="3" id="KW-0238">DNA-binding</keyword>
<dbReference type="InterPro" id="IPR058163">
    <property type="entry name" value="LysR-type_TF_proteobact-type"/>
</dbReference>
<dbReference type="AlphaFoldDB" id="A0A1W6YVP2"/>
<name>A0A1W6YVP2_9BORD</name>
<evidence type="ECO:0000259" key="5">
    <source>
        <dbReference type="PROSITE" id="PS50931"/>
    </source>
</evidence>
<dbReference type="InterPro" id="IPR005119">
    <property type="entry name" value="LysR_subst-bd"/>
</dbReference>
<evidence type="ECO:0000313" key="7">
    <source>
        <dbReference type="Proteomes" id="UP000194139"/>
    </source>
</evidence>
<comment type="similarity">
    <text evidence="1">Belongs to the LysR transcriptional regulatory family.</text>
</comment>
<evidence type="ECO:0000256" key="1">
    <source>
        <dbReference type="ARBA" id="ARBA00009437"/>
    </source>
</evidence>
<keyword evidence="4" id="KW-0804">Transcription</keyword>
<protein>
    <submittedName>
        <fullName evidence="6">LysR family transcriptional regulator</fullName>
    </submittedName>
</protein>
<dbReference type="PANTHER" id="PTHR30537">
    <property type="entry name" value="HTH-TYPE TRANSCRIPTIONAL REGULATOR"/>
    <property type="match status" value="1"/>
</dbReference>
<keyword evidence="7" id="KW-1185">Reference proteome</keyword>